<dbReference type="InterPro" id="IPR000034">
    <property type="entry name" value="Laminin_IV"/>
</dbReference>
<feature type="disulfide bond" evidence="14">
    <location>
        <begin position="108"/>
        <end position="126"/>
    </location>
</feature>
<dbReference type="InterPro" id="IPR013783">
    <property type="entry name" value="Ig-like_fold"/>
</dbReference>
<feature type="domain" description="EGF-like" evidence="19">
    <location>
        <begin position="3246"/>
        <end position="3281"/>
    </location>
</feature>
<evidence type="ECO:0000259" key="19">
    <source>
        <dbReference type="PROSITE" id="PS50026"/>
    </source>
</evidence>
<dbReference type="CDD" id="cd00055">
    <property type="entry name" value="EGF_Lam"/>
    <property type="match status" value="4"/>
</dbReference>
<dbReference type="SMART" id="SM00409">
    <property type="entry name" value="IG"/>
    <property type="match status" value="13"/>
</dbReference>
<reference evidence="23" key="2">
    <citation type="submission" date="2022-10" db="EMBL/GenBank/DDBJ databases">
        <authorList>
            <consortium name="ENA_rothamsted_submissions"/>
            <consortium name="culmorum"/>
            <person name="King R."/>
        </authorList>
    </citation>
    <scope>NUCLEOTIDE SEQUENCE</scope>
</reference>
<dbReference type="CDD" id="cd00054">
    <property type="entry name" value="EGF_CA"/>
    <property type="match status" value="2"/>
</dbReference>
<feature type="domain" description="Ig-like" evidence="21">
    <location>
        <begin position="2672"/>
        <end position="2758"/>
    </location>
</feature>
<feature type="disulfide bond" evidence="14">
    <location>
        <begin position="760"/>
        <end position="775"/>
    </location>
</feature>
<dbReference type="InterPro" id="IPR013098">
    <property type="entry name" value="Ig_I-set"/>
</dbReference>
<feature type="disulfide bond" evidence="14">
    <location>
        <begin position="101"/>
        <end position="113"/>
    </location>
</feature>
<feature type="disulfide bond" evidence="14">
    <location>
        <begin position="748"/>
        <end position="766"/>
    </location>
</feature>
<dbReference type="FunFam" id="2.10.25.10:FF:000106">
    <property type="entry name" value="Heparan sulfate proteoglycan 2"/>
    <property type="match status" value="1"/>
</dbReference>
<feature type="disulfide bond" evidence="14">
    <location>
        <begin position="600"/>
        <end position="618"/>
    </location>
</feature>
<dbReference type="Pfam" id="PF02210">
    <property type="entry name" value="Laminin_G_2"/>
    <property type="match status" value="2"/>
</dbReference>
<keyword evidence="9" id="KW-0325">Glycoprotein</keyword>
<dbReference type="GO" id="GO:0050808">
    <property type="term" value="P:synapse organization"/>
    <property type="evidence" value="ECO:0007669"/>
    <property type="project" value="TreeGrafter"/>
</dbReference>
<sequence>MGLLVKNLIFLSLIAVYLLPNVRAQACNDEHEFTCSDGTCIPNVDKCNQVSDCPNGEDEDDCENCDGFQCENGMCLDLEKRCDRVADCLNGEDEEFCDEECTTDEFTCKSGKCIPVLTVCDDVKDCPDGDDEQNCDCARNEFRCIRGGTCIQIEQKCDGREDCLDGSDEYSCKPHECADNEISCDDENKCIPNSFKCDGVPDCNDGTDELDCPTVRPDACEVNEFQCSDLNCIDEHDRCNGIQDCDDNSDEHNCDRCGEKAFYCRVSRECIPDNKQCDGEKDCEDDTDEEGCQDPTDRPAEVCSTNEFSCGDGSCINNEFLCDGQVDCYNGLDEDPETCDQPDQTDAPISPTEAPEICQDDEFQCDGRCIEAERRCDGRPDCSDRTDEQDCPPQQCPEDRCNDGTCIYSNQRCDGTPDCRDGEDEDRCPCRDNEFRCNDGQCVSLSARCNRQYDCRDGSDESDCPRCRPGEFQCTTGECISESRKCDRRTDCRDGSDENDCPRPTPPPTTSTTRTTPYYYYTPSTSRPYIYNPPTTSRQYIYNPPTPRQYCDRYREWQCSSGECIPLESRCNSRPDCVDRSDERSCHEDGSDCSKDMFRCENGPCIMNSLRCDGRIDCPFDDSDELDCPPREPTRPDEVKLNLRTYPTAQTIKESREVVFQCRDEGPIRARVQWIRKNNRPLPPGSRDLNGRLEIPSIKVEHSGEYICEAVGYPKNTPGSVVSVMLDVEKFNRSIITPPACGANQATCMNGDCIARNKICDGVFDCTDGSDENGCRSGRCEPNEFQCSNRKCVLKTWRCDGENDCGDNSDEDNCFTQSTSSGPCRYDEYQCADRQCIPKSFQCDSQSDCGDNSDEIGCIAPQVITPPPPMVRLQAGQVFNITCRATGNPVPLIVWRLNWGHIPEKCRTTSVDGFGTLTCDDIQPIDSGAYSCEIINSMGTHFVSPDTILVVSGTNVCPVGYFNGQAARESDCINCFCFGVSTQCKSADLYTYALNPPVTSQTVVGVDGPWNGLPDIAISEYNRHQLTSTRHGVQFRASDIPAASNRVYPYHSLPSEYHGNQLKSYGAFLRYEVEFSGRSPSNDIPDVIVQGNGYTLTYSVPGRLSPNSRNNMTVQFSPRTWNKVDGNEATREEIMMVLANVENILIKLQYIDSGERNVELVHVSLDSAALRDFGLGSASLVEECRCPTGYAGLSCESCEVGYIRQPSGPWLGRCVPDVEPCRPGTYGDPSRGIQCKPCPCPVPGNSHARTCSLERSGDIVCHCERGYIGQRCEQCAPGYVGNPMSPSGCQPAPPPSSYCDPTGTERVLSNRRCECKPNVIGARCDQCSDQTFYLNSKSGCINCFCMGVTGRCTSTSYFRDTVRASFSTPSVSEFSLVSGYEFPVPISQQLQVENREIAFREFVSNDETYYWSLPPSFLGNIVTAYGGNLSYTVRYVSQPSGAASRSNSPDVVIVSGNEITLHHYRSDTIPPFGTQTFTVPIYERSWQHYEEAIPATRQHLLMTLANVTAIYIKATYTTVAEEAALSHVALDVAREQDYGSHQRAWEVEQCSCPPGHEGLSCEDCSPGYYKGEQGLYLGLCEPCDCNGHSEECDSKTGICRNCRDNTYGDNCELCLPGFHGNATSGGCIPSGSQTNKCEDCSVEGTSSCDRVSRRCNCKPNVIGSRCDVCRDGTFGISETNPYGCRECFCSGTTRSCAEGIFYREQIPIFIFDDTNHFELTDREGQNPLPTDQFDRNIEENEISYQFNDDSHSYYWNLPDRFTGNLILSYGGKLYITQKTDGSGHYVNDQDVIIRGNGITLAHSRPNIEEETYTVSLLESEFQTTTRGGPRPATRADILTVLSNVDSILIRASVRSYTSESRISDIILDTAVRQPTGSGRTSDVEVCRCPPGYRGTSCEQCDAKFYRDSNDRSAGLLGTCKSCPCENADSCEMGPNRRVVCHCMDGWTGETCRERPGVPTTTTTLRPTLAPPSIEVVITSPRIKIVEIGEIVEFNCNAHYLVNNKPLNIRWYKYDGSLSTRTRIDQGSLYIQDAQEDDSGVYICQAQVGHEIVRDNVTLTVGDLDNPSTEVYPRPPEVIVEPRVINLEEFTPAEIRCSAAGYPQPRVEWRRLDGYLSTDIVQREGYLRFNSLRKSDEGTYQCVGQNNVGEAEITIPIYVREQAARPPAREEVSVEPSEYTGEPGKEVKLYCNASPRGKVTWTKTGSVQLPRNVYVSGEELTIQYTTVDDSGRYICSVQFPNGVTRQSYADVTIEARSNEQPAKIKPLEQRYTVIQGTDFELICDTTGTPYPTVTWSMSGGQLASNARQTGNVLRILNINVENSGVYVCLATNNAGSDQVATVIDVERREPPVVELFPKESQKLRVGESTRLSCRTLSGSPHPTVTWVRRDGQRLSSRITEDYPGVITLRDAKLDDAGVYECRASNIAGETSLSTTLEIQQQPSIKLYPDIQSFDLTEGDELKFNCIATGTPTPTVTIKSPDGVPRMEVRTSEIHRDQGEASVSHYNIQRNQAGLYECVAVNDAGQDVRYIQVNVAVKRGDAGIHDQDDINEIPDERYPLLSTERPRPTMNYPPQLPDETAFQPTQPVSQPPFTVHLGERAEFNCREEGRNVRTEWRRADGQRLPQGANIYGGQLIIENVGYDANGQYECFIYDSYRRPVTLLLAQLVVVGGPPKIAFNPPMPITVRSGDDVMIYCNATGDGPIRVYWHGDGGARLPSSVQVSGNYLRFNKIAPADEGRYVCTASNVYGNTTKVAEVIVDHNSPPNRPQNPEIYGRTKEGYEGDQVTLTCSDDGALRGYIRYEWEKEDADLPPLAENRDNILILYNTRYDDGGRYICKIYTEDGRVTQNYVDLVIKPAIPHLTLSTQRSYVKPGGFAEVECKSSAGPDVKVTWQAVNGEPLPLNFEQYGNRLIITNAQNDNSGRYNCVCYTTEGQAYLSEYELVVEEPPAKHITPRVEHAEVGASVVLRCDSQRSPSTYLWTKQHGSFPPDVDTHSEILKLINVQASDAGTYICNARHNGQLVEIPTTLVVTGAIPFFPQSPRSYMKFPRLDQAYSKFNFEITLRPERPNGLILYNGQKRGSGDFIALSLVDGVPQFRYAFGDQRGILKPEKPLTLGEWHTIKVNRVRTNGWMIVDDQHPVIFPPNQKFQGLNLEEDLFIGGVANFDHIVPTASEVKEGFVGCISRLVLNERDIQINQEVIYAEGTTACEPCADEPCMNDGVCLETQTDHGYTCVCQDGYTGRNCQVLGSQCSLGVCGIGRCSETDVGIECYCPLNRTGNRCEYIEHYDDRILSFRDGSYAAYDKLTGKKNIKFKIRPETDEDGVILYAGESDKAYGDFLAVVLKDKHIEFRYIVGGKILPVIIRSINPVKVHEWMDISVGRSRAGLGYLQVDNEPQINEPRSAGRAQTLYLKTNLYVGGYDKRVVLNRGVAVTKGFEGCVAGLEIAGKSIDMISDLRDSANVQNCGHQPLLPVDDDEGSGEYPETTSNEPPPVICRPGYTGRRCDIEDDVCAAREPCENGGICSKLAGNKYRCDCTLGYTGDHCQFPVLIQTSASFKGNSWLELDRNTIANGSKQLASGIALLFSTKQSNGLLLWYGQNKGHAFNGEDFLSLAVNDGILEFAFRLDGEESFIRHHGTRVDQNVRHIAILKRTGNQASLELDGLTEYGETRPTLKKDMELPGHIFLGGAPDMRRFTGDRHTQGFIGCIHVVEPIAGGPIRLGEKTISSMNIEQCSESDDDDDAFLGTEPPVV</sequence>
<dbReference type="PROSITE" id="PS50068">
    <property type="entry name" value="LDLRA_2"/>
    <property type="match status" value="17"/>
</dbReference>
<dbReference type="SUPFAM" id="SSF57424">
    <property type="entry name" value="LDL receptor-like module"/>
    <property type="match status" value="17"/>
</dbReference>
<dbReference type="SUPFAM" id="SSF57184">
    <property type="entry name" value="Growth factor receptor domain"/>
    <property type="match status" value="1"/>
</dbReference>
<dbReference type="InterPro" id="IPR050958">
    <property type="entry name" value="Cell_Adh-Cytoskel_Orgn"/>
</dbReference>
<keyword evidence="11" id="KW-0393">Immunoglobulin domain</keyword>
<dbReference type="GO" id="GO:0120035">
    <property type="term" value="P:regulation of plasma membrane bounded cell projection organization"/>
    <property type="evidence" value="ECO:0007669"/>
    <property type="project" value="UniProtKB-ARBA"/>
</dbReference>
<dbReference type="Gene3D" id="4.10.400.10">
    <property type="entry name" value="Low-density Lipoprotein Receptor"/>
    <property type="match status" value="17"/>
</dbReference>
<evidence type="ECO:0000256" key="1">
    <source>
        <dbReference type="ARBA" id="ARBA00004302"/>
    </source>
</evidence>
<feature type="disulfide bond" evidence="14">
    <location>
        <begin position="239"/>
        <end position="254"/>
    </location>
</feature>
<feature type="disulfide bond" evidence="14">
    <location>
        <begin position="310"/>
        <end position="328"/>
    </location>
</feature>
<feature type="region of interest" description="Disordered" evidence="16">
    <location>
        <begin position="3472"/>
        <end position="3491"/>
    </location>
</feature>
<feature type="domain" description="Ig-like" evidence="21">
    <location>
        <begin position="2858"/>
        <end position="2937"/>
    </location>
</feature>
<feature type="domain" description="Ig-like" evidence="21">
    <location>
        <begin position="1971"/>
        <end position="2059"/>
    </location>
</feature>
<evidence type="ECO:0000256" key="9">
    <source>
        <dbReference type="ARBA" id="ARBA00023180"/>
    </source>
</evidence>
<feature type="signal peptide" evidence="17">
    <location>
        <begin position="1"/>
        <end position="24"/>
    </location>
</feature>
<feature type="disulfide bond" evidence="14">
    <location>
        <begin position="220"/>
        <end position="232"/>
    </location>
</feature>
<dbReference type="GO" id="GO:0030424">
    <property type="term" value="C:axon"/>
    <property type="evidence" value="ECO:0007669"/>
    <property type="project" value="TreeGrafter"/>
</dbReference>
<feature type="disulfide bond" evidence="14">
    <location>
        <begin position="227"/>
        <end position="245"/>
    </location>
</feature>
<feature type="domain" description="Ig-like" evidence="21">
    <location>
        <begin position="2582"/>
        <end position="2659"/>
    </location>
</feature>
<evidence type="ECO:0000256" key="13">
    <source>
        <dbReference type="PROSITE-ProRule" id="PRU00122"/>
    </source>
</evidence>
<dbReference type="GO" id="GO:0043025">
    <property type="term" value="C:neuronal cell body"/>
    <property type="evidence" value="ECO:0007669"/>
    <property type="project" value="TreeGrafter"/>
</dbReference>
<feature type="disulfide bond" evidence="14">
    <location>
        <begin position="571"/>
        <end position="586"/>
    </location>
</feature>
<feature type="disulfide bond" evidence="14">
    <location>
        <begin position="474"/>
        <end position="492"/>
    </location>
</feature>
<feature type="domain" description="Ig-like" evidence="21">
    <location>
        <begin position="2166"/>
        <end position="2251"/>
    </location>
</feature>
<feature type="domain" description="Ig-like" evidence="21">
    <location>
        <begin position="636"/>
        <end position="727"/>
    </location>
</feature>
<feature type="disulfide bond" evidence="14">
    <location>
        <begin position="47"/>
        <end position="62"/>
    </location>
</feature>
<evidence type="ECO:0000313" key="24">
    <source>
        <dbReference type="Proteomes" id="UP001153620"/>
    </source>
</evidence>
<feature type="domain" description="Laminin EGF-like" evidence="20">
    <location>
        <begin position="1583"/>
        <end position="1629"/>
    </location>
</feature>
<dbReference type="PROSITE" id="PS50835">
    <property type="entry name" value="IG_LIKE"/>
    <property type="match status" value="13"/>
</dbReference>
<evidence type="ECO:0000259" key="20">
    <source>
        <dbReference type="PROSITE" id="PS50027"/>
    </source>
</evidence>
<dbReference type="GO" id="GO:0008046">
    <property type="term" value="F:axon guidance receptor activity"/>
    <property type="evidence" value="ECO:0007669"/>
    <property type="project" value="TreeGrafter"/>
</dbReference>
<dbReference type="Pfam" id="PF00053">
    <property type="entry name" value="EGF_laminin"/>
    <property type="match status" value="5"/>
</dbReference>
<feature type="domain" description="Laminin EGF-like" evidence="20">
    <location>
        <begin position="1637"/>
        <end position="1686"/>
    </location>
</feature>
<evidence type="ECO:0000256" key="17">
    <source>
        <dbReference type="SAM" id="SignalP"/>
    </source>
</evidence>
<feature type="disulfide bond" evidence="14">
    <location>
        <begin position="70"/>
        <end position="88"/>
    </location>
</feature>
<dbReference type="GO" id="GO:0048056">
    <property type="term" value="P:R3/R4 cell differentiation"/>
    <property type="evidence" value="ECO:0007669"/>
    <property type="project" value="UniProtKB-ARBA"/>
</dbReference>
<evidence type="ECO:0000256" key="2">
    <source>
        <dbReference type="ARBA" id="ARBA00022525"/>
    </source>
</evidence>
<dbReference type="SMART" id="SM00181">
    <property type="entry name" value="EGF"/>
    <property type="match status" value="7"/>
</dbReference>
<evidence type="ECO:0000256" key="10">
    <source>
        <dbReference type="ARBA" id="ARBA00023292"/>
    </source>
</evidence>
<dbReference type="Pfam" id="PF00052">
    <property type="entry name" value="Laminin_B"/>
    <property type="match status" value="3"/>
</dbReference>
<feature type="disulfide bond" evidence="14">
    <location>
        <begin position="35"/>
        <end position="53"/>
    </location>
</feature>
<feature type="disulfide bond" evidence="15">
    <location>
        <begin position="1275"/>
        <end position="1289"/>
    </location>
</feature>
<evidence type="ECO:0000256" key="12">
    <source>
        <dbReference type="PROSITE-ProRule" id="PRU00076"/>
    </source>
</evidence>
<feature type="disulfide bond" evidence="14">
    <location>
        <begin position="303"/>
        <end position="315"/>
    </location>
</feature>
<dbReference type="Proteomes" id="UP001153620">
    <property type="component" value="Chromosome 2"/>
</dbReference>
<dbReference type="SMART" id="SM00180">
    <property type="entry name" value="EGF_Lam"/>
    <property type="match status" value="4"/>
</dbReference>
<dbReference type="Pfam" id="PF13927">
    <property type="entry name" value="Ig_3"/>
    <property type="match status" value="10"/>
</dbReference>
<dbReference type="PROSITE" id="PS01248">
    <property type="entry name" value="EGF_LAM_1"/>
    <property type="match status" value="3"/>
</dbReference>
<feature type="domain" description="Laminin IV type A" evidence="22">
    <location>
        <begin position="1712"/>
        <end position="1885"/>
    </location>
</feature>
<feature type="disulfide bond" evidence="14">
    <location>
        <begin position="787"/>
        <end position="805"/>
    </location>
</feature>
<feature type="disulfide bond" evidence="14">
    <location>
        <begin position="157"/>
        <end position="172"/>
    </location>
</feature>
<feature type="disulfide bond" evidence="14">
    <location>
        <begin position="449"/>
        <end position="464"/>
    </location>
</feature>
<feature type="disulfide bond" evidence="14">
    <location>
        <begin position="82"/>
        <end position="97"/>
    </location>
</feature>
<dbReference type="PROSITE" id="PS01209">
    <property type="entry name" value="LDLRA_1"/>
    <property type="match status" value="8"/>
</dbReference>
<dbReference type="PROSITE" id="PS00022">
    <property type="entry name" value="EGF_1"/>
    <property type="match status" value="6"/>
</dbReference>
<dbReference type="InterPro" id="IPR009030">
    <property type="entry name" value="Growth_fac_rcpt_cys_sf"/>
</dbReference>
<reference evidence="23" key="1">
    <citation type="submission" date="2022-01" db="EMBL/GenBank/DDBJ databases">
        <authorList>
            <person name="King R."/>
        </authorList>
    </citation>
    <scope>NUCLEOTIDE SEQUENCE</scope>
</reference>
<evidence type="ECO:0000256" key="4">
    <source>
        <dbReference type="ARBA" id="ARBA00022536"/>
    </source>
</evidence>
<dbReference type="SMART" id="SM00192">
    <property type="entry name" value="LDLa"/>
    <property type="match status" value="17"/>
</dbReference>
<evidence type="ECO:0000256" key="6">
    <source>
        <dbReference type="ARBA" id="ARBA00022737"/>
    </source>
</evidence>
<dbReference type="CDD" id="cd00096">
    <property type="entry name" value="Ig"/>
    <property type="match status" value="1"/>
</dbReference>
<dbReference type="FunFam" id="4.10.400.10:FF:000062">
    <property type="entry name" value="Terribly reduced optic lobes, isoform AI"/>
    <property type="match status" value="1"/>
</dbReference>
<dbReference type="InterPro" id="IPR001791">
    <property type="entry name" value="Laminin_G"/>
</dbReference>
<dbReference type="Pfam" id="PF24973">
    <property type="entry name" value="EGF_LMN_ATRN"/>
    <property type="match status" value="1"/>
</dbReference>
<feature type="disulfide bond" evidence="14">
    <location>
        <begin position="831"/>
        <end position="849"/>
    </location>
</feature>
<dbReference type="OrthoDB" id="1434354at2759"/>
<feature type="domain" description="Ig-like" evidence="21">
    <location>
        <begin position="2260"/>
        <end position="2343"/>
    </location>
</feature>
<dbReference type="Gene3D" id="2.60.120.200">
    <property type="match status" value="3"/>
</dbReference>
<feature type="disulfide bond" evidence="14">
    <location>
        <begin position="824"/>
        <end position="836"/>
    </location>
</feature>
<dbReference type="InterPro" id="IPR036179">
    <property type="entry name" value="Ig-like_dom_sf"/>
</dbReference>
<dbReference type="CDD" id="cd00110">
    <property type="entry name" value="LamG"/>
    <property type="match status" value="3"/>
</dbReference>
<dbReference type="GO" id="GO:0005604">
    <property type="term" value="C:basement membrane"/>
    <property type="evidence" value="ECO:0007669"/>
    <property type="project" value="UniProtKB-SubCell"/>
</dbReference>
<feature type="domain" description="Ig-like" evidence="21">
    <location>
        <begin position="2075"/>
        <end position="2153"/>
    </location>
</feature>
<dbReference type="SUPFAM" id="SSF57196">
    <property type="entry name" value="EGF/Laminin"/>
    <property type="match status" value="2"/>
</dbReference>
<keyword evidence="8 12" id="KW-1015">Disulfide bond</keyword>
<feature type="disulfide bond" evidence="12">
    <location>
        <begin position="3271"/>
        <end position="3280"/>
    </location>
</feature>
<accession>A0A9P0IYI4</accession>
<feature type="disulfide bond" evidence="14">
    <location>
        <begin position="413"/>
        <end position="428"/>
    </location>
</feature>
<dbReference type="GO" id="GO:0050769">
    <property type="term" value="P:positive regulation of neurogenesis"/>
    <property type="evidence" value="ECO:0007669"/>
    <property type="project" value="UniProtKB-ARBA"/>
</dbReference>
<feature type="disulfide bond" evidence="14">
    <location>
        <begin position="197"/>
        <end position="212"/>
    </location>
</feature>
<evidence type="ECO:0000256" key="3">
    <source>
        <dbReference type="ARBA" id="ARBA00022530"/>
    </source>
</evidence>
<dbReference type="SMART" id="SM00408">
    <property type="entry name" value="IGc2"/>
    <property type="match status" value="13"/>
</dbReference>
<dbReference type="Gene3D" id="2.60.40.10">
    <property type="entry name" value="Immunoglobulins"/>
    <property type="match status" value="13"/>
</dbReference>
<feature type="disulfide bond" evidence="14">
    <location>
        <begin position="593"/>
        <end position="605"/>
    </location>
</feature>
<evidence type="ECO:0000256" key="14">
    <source>
        <dbReference type="PROSITE-ProRule" id="PRU00124"/>
    </source>
</evidence>
<feature type="disulfide bond" evidence="12">
    <location>
        <begin position="3534"/>
        <end position="3543"/>
    </location>
</feature>
<keyword evidence="10 15" id="KW-0424">Laminin EGF-like domain</keyword>
<feature type="disulfide bond" evidence="14">
    <location>
        <begin position="741"/>
        <end position="753"/>
    </location>
</feature>
<feature type="disulfide bond" evidence="12">
    <location>
        <begin position="3250"/>
        <end position="3260"/>
    </location>
</feature>
<dbReference type="InterPro" id="IPR000742">
    <property type="entry name" value="EGF"/>
</dbReference>
<evidence type="ECO:0000256" key="11">
    <source>
        <dbReference type="ARBA" id="ARBA00023319"/>
    </source>
</evidence>
<dbReference type="PROSITE" id="PS50025">
    <property type="entry name" value="LAM_G_DOMAIN"/>
    <property type="match status" value="3"/>
</dbReference>
<feature type="domain" description="Ig-like" evidence="21">
    <location>
        <begin position="2350"/>
        <end position="2438"/>
    </location>
</feature>
<feature type="disulfide bond" evidence="12">
    <location>
        <begin position="3234"/>
        <end position="3243"/>
    </location>
</feature>
<dbReference type="GO" id="GO:0040008">
    <property type="term" value="P:regulation of growth"/>
    <property type="evidence" value="ECO:0007669"/>
    <property type="project" value="UniProtKB-ARBA"/>
</dbReference>
<dbReference type="InterPro" id="IPR007110">
    <property type="entry name" value="Ig-like_dom"/>
</dbReference>
<feature type="domain" description="Laminin IV type A" evidence="22">
    <location>
        <begin position="1016"/>
        <end position="1183"/>
    </location>
</feature>
<feature type="domain" description="Ig-like" evidence="21">
    <location>
        <begin position="861"/>
        <end position="944"/>
    </location>
</feature>
<comment type="subcellular location">
    <subcellularLocation>
        <location evidence="1">Secreted</location>
        <location evidence="1">Extracellular space</location>
        <location evidence="1">Extracellular matrix</location>
        <location evidence="1">Basement membrane</location>
    </subcellularLocation>
</comment>
<keyword evidence="24" id="KW-1185">Reference proteome</keyword>
<feature type="disulfide bond" evidence="14">
    <location>
        <begin position="401"/>
        <end position="419"/>
    </location>
</feature>
<dbReference type="PROSITE" id="PS50026">
    <property type="entry name" value="EGF_3"/>
    <property type="match status" value="4"/>
</dbReference>
<feature type="disulfide bond" evidence="14">
    <location>
        <begin position="120"/>
        <end position="135"/>
    </location>
</feature>
<feature type="disulfide bond" evidence="14">
    <location>
        <begin position="843"/>
        <end position="858"/>
    </location>
</feature>
<keyword evidence="6" id="KW-0677">Repeat</keyword>
<keyword evidence="5 17" id="KW-0732">Signal</keyword>
<comment type="caution">
    <text evidence="12">Lacks conserved residue(s) required for the propagation of feature annotation.</text>
</comment>
<evidence type="ECO:0000256" key="15">
    <source>
        <dbReference type="PROSITE-ProRule" id="PRU00460"/>
    </source>
</evidence>
<feature type="disulfide bond" evidence="14">
    <location>
        <begin position="437"/>
        <end position="455"/>
    </location>
</feature>
<feature type="disulfide bond" evidence="14">
    <location>
        <begin position="430"/>
        <end position="442"/>
    </location>
</feature>
<feature type="disulfide bond" evidence="15">
    <location>
        <begin position="1657"/>
        <end position="1666"/>
    </location>
</feature>
<evidence type="ECO:0000313" key="23">
    <source>
        <dbReference type="EMBL" id="CAH1721955.1"/>
    </source>
</evidence>
<dbReference type="InterPro" id="IPR056863">
    <property type="entry name" value="LMN_ATRN_NET-like_EGF"/>
</dbReference>
<dbReference type="InterPro" id="IPR003598">
    <property type="entry name" value="Ig_sub2"/>
</dbReference>
<feature type="domain" description="EGF-like" evidence="19">
    <location>
        <begin position="3208"/>
        <end position="3244"/>
    </location>
</feature>
<dbReference type="PRINTS" id="PR00261">
    <property type="entry name" value="LDLRECEPTOR"/>
</dbReference>
<feature type="disulfide bond" evidence="15">
    <location>
        <begin position="1263"/>
        <end position="1272"/>
    </location>
</feature>
<feature type="domain" description="Laminin G" evidence="18">
    <location>
        <begin position="3033"/>
        <end position="3210"/>
    </location>
</feature>
<dbReference type="GO" id="GO:0007476">
    <property type="term" value="P:imaginal disc-derived wing morphogenesis"/>
    <property type="evidence" value="ECO:0007669"/>
    <property type="project" value="UniProtKB-ARBA"/>
</dbReference>
<feature type="domain" description="EGF-like" evidence="19">
    <location>
        <begin position="3506"/>
        <end position="3544"/>
    </location>
</feature>
<feature type="domain" description="Laminin EGF-like" evidence="20">
    <location>
        <begin position="1238"/>
        <end position="1291"/>
    </location>
</feature>
<feature type="disulfide bond" evidence="15">
    <location>
        <begin position="1602"/>
        <end position="1611"/>
    </location>
</feature>
<dbReference type="PANTHER" id="PTHR45080:SF8">
    <property type="entry name" value="IG-LIKE DOMAIN-CONTAINING PROTEIN"/>
    <property type="match status" value="1"/>
</dbReference>
<dbReference type="GO" id="GO:0016318">
    <property type="term" value="P:ommatidial rotation"/>
    <property type="evidence" value="ECO:0007669"/>
    <property type="project" value="UniProtKB-ARBA"/>
</dbReference>
<organism evidence="23 24">
    <name type="scientific">Chironomus riparius</name>
    <dbReference type="NCBI Taxonomy" id="315576"/>
    <lineage>
        <taxon>Eukaryota</taxon>
        <taxon>Metazoa</taxon>
        <taxon>Ecdysozoa</taxon>
        <taxon>Arthropoda</taxon>
        <taxon>Hexapoda</taxon>
        <taxon>Insecta</taxon>
        <taxon>Pterygota</taxon>
        <taxon>Neoptera</taxon>
        <taxon>Endopterygota</taxon>
        <taxon>Diptera</taxon>
        <taxon>Nematocera</taxon>
        <taxon>Chironomoidea</taxon>
        <taxon>Chironomidae</taxon>
        <taxon>Chironominae</taxon>
        <taxon>Chironomus</taxon>
    </lineage>
</organism>
<dbReference type="InterPro" id="IPR036055">
    <property type="entry name" value="LDL_receptor-like_sf"/>
</dbReference>
<evidence type="ECO:0000259" key="22">
    <source>
        <dbReference type="PROSITE" id="PS51115"/>
    </source>
</evidence>
<feature type="disulfide bond" evidence="12">
    <location>
        <begin position="1942"/>
        <end position="1951"/>
    </location>
</feature>
<dbReference type="Pfam" id="PF07679">
    <property type="entry name" value="I-set"/>
    <property type="match status" value="1"/>
</dbReference>
<dbReference type="Pfam" id="PF00008">
    <property type="entry name" value="EGF"/>
    <property type="match status" value="2"/>
</dbReference>
<dbReference type="Pfam" id="PF00054">
    <property type="entry name" value="Laminin_G_1"/>
    <property type="match status" value="1"/>
</dbReference>
<evidence type="ECO:0000259" key="18">
    <source>
        <dbReference type="PROSITE" id="PS50025"/>
    </source>
</evidence>
<feature type="disulfide bond" evidence="12">
    <location>
        <begin position="3215"/>
        <end position="3232"/>
    </location>
</feature>
<dbReference type="FunFam" id="2.10.25.10:FF:000012">
    <property type="entry name" value="Delta-like protein"/>
    <property type="match status" value="1"/>
</dbReference>
<feature type="domain" description="Laminin IV type A" evidence="22">
    <location>
        <begin position="1369"/>
        <end position="1549"/>
    </location>
</feature>
<feature type="domain" description="EGF-like" evidence="19">
    <location>
        <begin position="1915"/>
        <end position="1952"/>
    </location>
</feature>
<evidence type="ECO:0000256" key="5">
    <source>
        <dbReference type="ARBA" id="ARBA00022729"/>
    </source>
</evidence>
<feature type="disulfide bond" evidence="14">
    <location>
        <begin position="376"/>
        <end position="391"/>
    </location>
</feature>
<dbReference type="GO" id="GO:0005886">
    <property type="term" value="C:plasma membrane"/>
    <property type="evidence" value="ECO:0007669"/>
    <property type="project" value="TreeGrafter"/>
</dbReference>
<feature type="domain" description="Ig-like" evidence="21">
    <location>
        <begin position="2947"/>
        <end position="3028"/>
    </location>
</feature>
<dbReference type="CDD" id="cd00112">
    <property type="entry name" value="LDLa"/>
    <property type="match status" value="17"/>
</dbReference>
<dbReference type="GO" id="GO:0007156">
    <property type="term" value="P:homophilic cell adhesion via plasma membrane adhesion molecules"/>
    <property type="evidence" value="ECO:0007669"/>
    <property type="project" value="TreeGrafter"/>
</dbReference>
<feature type="disulfide bond" evidence="14">
    <location>
        <begin position="559"/>
        <end position="577"/>
    </location>
</feature>
<feature type="domain" description="Laminin G" evidence="18">
    <location>
        <begin position="3550"/>
        <end position="3732"/>
    </location>
</feature>
<feature type="chain" id="PRO_5040237440" description="Basement membrane-specific heparan sulfate proteoglycan core protein" evidence="17">
    <location>
        <begin position="25"/>
        <end position="3750"/>
    </location>
</feature>
<dbReference type="InterPro" id="IPR001881">
    <property type="entry name" value="EGF-like_Ca-bd_dom"/>
</dbReference>
<feature type="disulfide bond" evidence="14">
    <location>
        <begin position="799"/>
        <end position="814"/>
    </location>
</feature>
<feature type="disulfide bond" evidence="14">
    <location>
        <begin position="467"/>
        <end position="479"/>
    </location>
</feature>
<dbReference type="Gene3D" id="2.10.25.10">
    <property type="entry name" value="Laminin"/>
    <property type="match status" value="6"/>
</dbReference>
<evidence type="ECO:0000256" key="7">
    <source>
        <dbReference type="ARBA" id="ARBA00022869"/>
    </source>
</evidence>
<feature type="region of interest" description="Disordered" evidence="16">
    <location>
        <begin position="488"/>
        <end position="518"/>
    </location>
</feature>
<dbReference type="Pfam" id="PF00057">
    <property type="entry name" value="Ldl_recept_a"/>
    <property type="match status" value="15"/>
</dbReference>
<dbReference type="SUPFAM" id="SSF49899">
    <property type="entry name" value="Concanavalin A-like lectins/glucanases"/>
    <property type="match status" value="3"/>
</dbReference>
<proteinExistence type="predicted"/>
<feature type="domain" description="Ig-like" evidence="21">
    <location>
        <begin position="2441"/>
        <end position="2534"/>
    </location>
</feature>
<dbReference type="GO" id="GO:0005509">
    <property type="term" value="F:calcium ion binding"/>
    <property type="evidence" value="ECO:0007669"/>
    <property type="project" value="InterPro"/>
</dbReference>
<feature type="domain" description="Ig-like" evidence="21">
    <location>
        <begin position="2766"/>
        <end position="2845"/>
    </location>
</feature>
<dbReference type="InterPro" id="IPR023415">
    <property type="entry name" value="LDLR_class-A_CS"/>
</dbReference>
<dbReference type="InterPro" id="IPR003599">
    <property type="entry name" value="Ig_sub"/>
</dbReference>
<name>A0A9P0IYI4_9DIPT</name>
<dbReference type="InterPro" id="IPR002172">
    <property type="entry name" value="LDrepeatLR_classA_rpt"/>
</dbReference>
<keyword evidence="3" id="KW-0272">Extracellular matrix</keyword>
<feature type="disulfide bond" evidence="14">
    <location>
        <begin position="780"/>
        <end position="792"/>
    </location>
</feature>
<dbReference type="SMART" id="SM00179">
    <property type="entry name" value="EGF_CA"/>
    <property type="match status" value="2"/>
</dbReference>
<dbReference type="InterPro" id="IPR013320">
    <property type="entry name" value="ConA-like_dom_sf"/>
</dbReference>
<dbReference type="EMBL" id="OU895878">
    <property type="protein sequence ID" value="CAH1721955.1"/>
    <property type="molecule type" value="Genomic_DNA"/>
</dbReference>
<keyword evidence="7" id="KW-0084">Basement membrane</keyword>
<dbReference type="SMART" id="SM00281">
    <property type="entry name" value="LamB"/>
    <property type="match status" value="3"/>
</dbReference>
<dbReference type="InterPro" id="IPR002049">
    <property type="entry name" value="LE_dom"/>
</dbReference>
<keyword evidence="2" id="KW-0964">Secreted</keyword>
<feature type="domain" description="Laminin G" evidence="18">
    <location>
        <begin position="3288"/>
        <end position="3464"/>
    </location>
</feature>
<dbReference type="PROSITE" id="PS50027">
    <property type="entry name" value="EGF_LAM_2"/>
    <property type="match status" value="3"/>
</dbReference>
<dbReference type="Gene3D" id="2.170.300.10">
    <property type="entry name" value="Tie2 ligand-binding domain superfamily"/>
    <property type="match status" value="1"/>
</dbReference>
<feature type="disulfide bond" evidence="14">
    <location>
        <begin position="277"/>
        <end position="292"/>
    </location>
</feature>
<feature type="disulfide bond" evidence="13">
    <location>
        <begin position="3705"/>
        <end position="3732"/>
    </location>
</feature>
<evidence type="ECO:0008006" key="25">
    <source>
        <dbReference type="Google" id="ProtNLM"/>
    </source>
</evidence>
<dbReference type="SMART" id="SM00282">
    <property type="entry name" value="LamG"/>
    <property type="match status" value="3"/>
</dbReference>
<evidence type="ECO:0000256" key="8">
    <source>
        <dbReference type="ARBA" id="ARBA00023157"/>
    </source>
</evidence>
<gene>
    <name evidence="23" type="ORF">CHIRRI_LOCUS8200</name>
</gene>
<dbReference type="SUPFAM" id="SSF48726">
    <property type="entry name" value="Immunoglobulin"/>
    <property type="match status" value="13"/>
</dbReference>
<dbReference type="PROSITE" id="PS51115">
    <property type="entry name" value="LAMININ_IVA"/>
    <property type="match status" value="3"/>
</dbReference>
<protein>
    <recommendedName>
        <fullName evidence="25">Basement membrane-specific heparan sulfate proteoglycan core protein</fullName>
    </recommendedName>
</protein>
<evidence type="ECO:0000256" key="16">
    <source>
        <dbReference type="SAM" id="MobiDB-lite"/>
    </source>
</evidence>
<dbReference type="PROSITE" id="PS01186">
    <property type="entry name" value="EGF_2"/>
    <property type="match status" value="3"/>
</dbReference>
<feature type="disulfide bond" evidence="14">
    <location>
        <begin position="486"/>
        <end position="501"/>
    </location>
</feature>
<dbReference type="GO" id="GO:0005911">
    <property type="term" value="C:cell-cell junction"/>
    <property type="evidence" value="ECO:0007669"/>
    <property type="project" value="UniProtKB-ARBA"/>
</dbReference>
<keyword evidence="4 12" id="KW-0245">EGF-like domain</keyword>
<evidence type="ECO:0000259" key="21">
    <source>
        <dbReference type="PROSITE" id="PS50835"/>
    </source>
</evidence>
<dbReference type="PANTHER" id="PTHR45080">
    <property type="entry name" value="CONTACTIN 5"/>
    <property type="match status" value="1"/>
</dbReference>